<gene>
    <name evidence="3" type="ORF">SAMN05216313_11626</name>
</gene>
<evidence type="ECO:0000256" key="1">
    <source>
        <dbReference type="SAM" id="MobiDB-lite"/>
    </source>
</evidence>
<keyword evidence="2" id="KW-0732">Signal</keyword>
<dbReference type="SUPFAM" id="SSF53850">
    <property type="entry name" value="Periplasmic binding protein-like II"/>
    <property type="match status" value="1"/>
</dbReference>
<evidence type="ECO:0000313" key="3">
    <source>
        <dbReference type="EMBL" id="SET83142.1"/>
    </source>
</evidence>
<dbReference type="Gene3D" id="3.40.190.10">
    <property type="entry name" value="Periplasmic binding protein-like II"/>
    <property type="match status" value="1"/>
</dbReference>
<feature type="chain" id="PRO_5039185582" evidence="2">
    <location>
        <begin position="23"/>
        <end position="468"/>
    </location>
</feature>
<dbReference type="RefSeq" id="WP_092365388.1">
    <property type="nucleotide sequence ID" value="NZ_CABJCG010000042.1"/>
</dbReference>
<dbReference type="PROSITE" id="PS51257">
    <property type="entry name" value="PROKAR_LIPOPROTEIN"/>
    <property type="match status" value="1"/>
</dbReference>
<dbReference type="InterPro" id="IPR050490">
    <property type="entry name" value="Bact_solute-bd_prot1"/>
</dbReference>
<protein>
    <submittedName>
        <fullName evidence="3">Carbohydrate ABC transporter substrate-binding protein, CUT1 family</fullName>
    </submittedName>
</protein>
<keyword evidence="4" id="KW-1185">Reference proteome</keyword>
<name>A0A1I0HJ60_9FIRM</name>
<proteinExistence type="predicted"/>
<feature type="signal peptide" evidence="2">
    <location>
        <begin position="1"/>
        <end position="22"/>
    </location>
</feature>
<dbReference type="InterPro" id="IPR006059">
    <property type="entry name" value="SBP"/>
</dbReference>
<sequence>MKKWLSLLMVCTLALSSVGCSSKPADGSAGTEKAADTTAAGTSAAAADAGEKQTGNDGGSEAALPSGSITWLTNSAYGDVPQKLADAYMEHNPGATITLESYTRTQMMEVIEVKMGAGDNSYDVFFVDQPLIASYYWKDYLLPLNDYVSEADMDVFTDADKASSYVEGTLEALPLTSSSQVLMVNLDLMKEAGIELDESYLNLEDRLTWEKLVEIAVDFQQKMDPDHTKGYWGFALGQQNNPYQILALGNSLGEKAIADDGVTVEGVFNTDGWVKALQFYQDLYTKYGVSQVGTTDDEVKALFYSGKCLFYLANTIRATEADFDIAGIYHPYFEGGEIAVPTGSWYQGINKATDNLELSLDFLKWCTIGDGGEIWMLNNNQVPARKDLLQNVIDDKYTEFSVWPGSATKLAAMENLAGHGYMRPTSYGWKSFDSITANMFADIRSGADVKETLDQTTEQLQQDFNQYK</sequence>
<dbReference type="AlphaFoldDB" id="A0A1I0HJ60"/>
<feature type="region of interest" description="Disordered" evidence="1">
    <location>
        <begin position="42"/>
        <end position="62"/>
    </location>
</feature>
<dbReference type="Pfam" id="PF01547">
    <property type="entry name" value="SBP_bac_1"/>
    <property type="match status" value="1"/>
</dbReference>
<accession>A0A1I0HJ60</accession>
<dbReference type="PANTHER" id="PTHR43649">
    <property type="entry name" value="ARABINOSE-BINDING PROTEIN-RELATED"/>
    <property type="match status" value="1"/>
</dbReference>
<organism evidence="3 4">
    <name type="scientific">Enterocloster lavalensis</name>
    <dbReference type="NCBI Taxonomy" id="460384"/>
    <lineage>
        <taxon>Bacteria</taxon>
        <taxon>Bacillati</taxon>
        <taxon>Bacillota</taxon>
        <taxon>Clostridia</taxon>
        <taxon>Lachnospirales</taxon>
        <taxon>Lachnospiraceae</taxon>
        <taxon>Enterocloster</taxon>
    </lineage>
</organism>
<dbReference type="EMBL" id="FOIM01000016">
    <property type="protein sequence ID" value="SET83142.1"/>
    <property type="molecule type" value="Genomic_DNA"/>
</dbReference>
<dbReference type="STRING" id="460384.SAMN05216313_11626"/>
<evidence type="ECO:0000256" key="2">
    <source>
        <dbReference type="SAM" id="SignalP"/>
    </source>
</evidence>
<reference evidence="4" key="1">
    <citation type="submission" date="2016-10" db="EMBL/GenBank/DDBJ databases">
        <authorList>
            <person name="Varghese N."/>
            <person name="Submissions S."/>
        </authorList>
    </citation>
    <scope>NUCLEOTIDE SEQUENCE [LARGE SCALE GENOMIC DNA]</scope>
    <source>
        <strain evidence="4">NLAE-zl-G277</strain>
    </source>
</reference>
<dbReference type="Proteomes" id="UP000198508">
    <property type="component" value="Unassembled WGS sequence"/>
</dbReference>
<evidence type="ECO:0000313" key="4">
    <source>
        <dbReference type="Proteomes" id="UP000198508"/>
    </source>
</evidence>